<dbReference type="AlphaFoldDB" id="S4NZD9"/>
<dbReference type="EMBL" id="GAIX01013430">
    <property type="protein sequence ID" value="JAA79130.1"/>
    <property type="molecule type" value="Transcribed_RNA"/>
</dbReference>
<name>S4NZD9_9NEOP</name>
<reference evidence="1" key="2">
    <citation type="submission" date="2013-05" db="EMBL/GenBank/DDBJ databases">
        <authorList>
            <person name="Carter J.-M."/>
            <person name="Baker S.C."/>
            <person name="Pink R."/>
            <person name="Carter D.R.F."/>
            <person name="Collins A."/>
            <person name="Tomlin J."/>
            <person name="Gibbs M."/>
            <person name="Breuker C.J."/>
        </authorList>
    </citation>
    <scope>NUCLEOTIDE SEQUENCE</scope>
    <source>
        <tissue evidence="1">Ovary</tissue>
    </source>
</reference>
<sequence>MSWIIAPLSRSLISLLAHHRFQYIQLVSMHDRSSSVTELELRTCVISSLAIVVFEYQIQTKIEHVVIVSIFWHMFYKICSTEFVTLK</sequence>
<organism evidence="1">
    <name type="scientific">Pararge aegeria</name>
    <name type="common">speckled wood butterfly</name>
    <dbReference type="NCBI Taxonomy" id="116150"/>
    <lineage>
        <taxon>Eukaryota</taxon>
        <taxon>Metazoa</taxon>
        <taxon>Ecdysozoa</taxon>
        <taxon>Arthropoda</taxon>
        <taxon>Hexapoda</taxon>
        <taxon>Insecta</taxon>
        <taxon>Pterygota</taxon>
        <taxon>Neoptera</taxon>
        <taxon>Endopterygota</taxon>
        <taxon>Lepidoptera</taxon>
        <taxon>Glossata</taxon>
        <taxon>Ditrysia</taxon>
        <taxon>Papilionoidea</taxon>
        <taxon>Nymphalidae</taxon>
        <taxon>Satyrinae</taxon>
        <taxon>Satyrini</taxon>
        <taxon>Parargina</taxon>
        <taxon>Pararge</taxon>
    </lineage>
</organism>
<reference evidence="1" key="1">
    <citation type="journal article" date="2013" name="BMC Genomics">
        <title>Unscrambling butterfly oogenesis.</title>
        <authorList>
            <person name="Carter J.M."/>
            <person name="Baker S.C."/>
            <person name="Pink R."/>
            <person name="Carter D.R."/>
            <person name="Collins A."/>
            <person name="Tomlin J."/>
            <person name="Gibbs M."/>
            <person name="Breuker C.J."/>
        </authorList>
    </citation>
    <scope>NUCLEOTIDE SEQUENCE</scope>
    <source>
        <tissue evidence="1">Ovary</tissue>
    </source>
</reference>
<evidence type="ECO:0000313" key="1">
    <source>
        <dbReference type="EMBL" id="JAA79130.1"/>
    </source>
</evidence>
<proteinExistence type="predicted"/>
<accession>S4NZD9</accession>
<protein>
    <submittedName>
        <fullName evidence="1">Uncharacterized protein</fullName>
    </submittedName>
</protein>